<gene>
    <name evidence="2" type="ORF">QVZ43_14360</name>
</gene>
<evidence type="ECO:0000313" key="3">
    <source>
        <dbReference type="Proteomes" id="UP001168640"/>
    </source>
</evidence>
<name>A0ABT8W3U2_9GAMM</name>
<keyword evidence="3" id="KW-1185">Reference proteome</keyword>
<sequence length="276" mass="30469">MSAIARVIPSTGETIPAIGMGTWITFNVGSDPYLIDQRTRVLETFLTAGGTVVDCSPMYGSSANVVGAALENLQAHDQVFSASKVWTSDQSATREQTRASLGKWGVARFDLQQIHNLVGWQGHLETLRQMKASGEIRYIGITTSHGRRHRDLARIMETEELDFVQLTYNVLDREAEERLLPIAQDRGIAVLVNRPFQGGQLFRRFEAKPLPGVAAEAGISTWAELFLKYVISHPAVTCAIPATSKVDHMQENMAALYGNLPNASQRQELVAYVRSL</sequence>
<organism evidence="2 3">
    <name type="scientific">Marinobacter suaedae</name>
    <dbReference type="NCBI Taxonomy" id="3057675"/>
    <lineage>
        <taxon>Bacteria</taxon>
        <taxon>Pseudomonadati</taxon>
        <taxon>Pseudomonadota</taxon>
        <taxon>Gammaproteobacteria</taxon>
        <taxon>Pseudomonadales</taxon>
        <taxon>Marinobacteraceae</taxon>
        <taxon>Marinobacter</taxon>
    </lineage>
</organism>
<protein>
    <submittedName>
        <fullName evidence="2">Aldo/keto reductase</fullName>
    </submittedName>
</protein>
<feature type="domain" description="NADP-dependent oxidoreductase" evidence="1">
    <location>
        <begin position="18"/>
        <end position="260"/>
    </location>
</feature>
<dbReference type="SUPFAM" id="SSF51430">
    <property type="entry name" value="NAD(P)-linked oxidoreductase"/>
    <property type="match status" value="1"/>
</dbReference>
<dbReference type="CDD" id="cd19095">
    <property type="entry name" value="AKR_PA4992-like"/>
    <property type="match status" value="1"/>
</dbReference>
<dbReference type="Gene3D" id="3.20.20.100">
    <property type="entry name" value="NADP-dependent oxidoreductase domain"/>
    <property type="match status" value="1"/>
</dbReference>
<dbReference type="PANTHER" id="PTHR43312:SF1">
    <property type="entry name" value="NADP-DEPENDENT OXIDOREDUCTASE DOMAIN-CONTAINING PROTEIN"/>
    <property type="match status" value="1"/>
</dbReference>
<dbReference type="PANTHER" id="PTHR43312">
    <property type="entry name" value="D-THREO-ALDOSE 1-DEHYDROGENASE"/>
    <property type="match status" value="1"/>
</dbReference>
<dbReference type="RefSeq" id="WP_302910490.1">
    <property type="nucleotide sequence ID" value="NZ_JAUMIS010000002.1"/>
</dbReference>
<proteinExistence type="predicted"/>
<accession>A0ABT8W3U2</accession>
<evidence type="ECO:0000259" key="1">
    <source>
        <dbReference type="Pfam" id="PF00248"/>
    </source>
</evidence>
<reference evidence="2" key="1">
    <citation type="submission" date="2023-07" db="EMBL/GenBank/DDBJ databases">
        <title>Marinobacter sp. chi1 genome sequencing and assembly.</title>
        <authorList>
            <person name="Park S."/>
        </authorList>
    </citation>
    <scope>NUCLEOTIDE SEQUENCE</scope>
    <source>
        <strain evidence="2">Chi1</strain>
    </source>
</reference>
<dbReference type="InterPro" id="IPR036812">
    <property type="entry name" value="NAD(P)_OxRdtase_dom_sf"/>
</dbReference>
<dbReference type="Proteomes" id="UP001168640">
    <property type="component" value="Unassembled WGS sequence"/>
</dbReference>
<dbReference type="InterPro" id="IPR053135">
    <property type="entry name" value="AKR2_Oxidoreductase"/>
</dbReference>
<dbReference type="InterPro" id="IPR023210">
    <property type="entry name" value="NADP_OxRdtase_dom"/>
</dbReference>
<dbReference type="Pfam" id="PF00248">
    <property type="entry name" value="Aldo_ket_red"/>
    <property type="match status" value="1"/>
</dbReference>
<comment type="caution">
    <text evidence="2">The sequence shown here is derived from an EMBL/GenBank/DDBJ whole genome shotgun (WGS) entry which is preliminary data.</text>
</comment>
<evidence type="ECO:0000313" key="2">
    <source>
        <dbReference type="EMBL" id="MDO3722904.1"/>
    </source>
</evidence>
<dbReference type="EMBL" id="JAUMIS010000002">
    <property type="protein sequence ID" value="MDO3722904.1"/>
    <property type="molecule type" value="Genomic_DNA"/>
</dbReference>